<feature type="signal peptide" evidence="10">
    <location>
        <begin position="1"/>
        <end position="22"/>
    </location>
</feature>
<feature type="chain" id="PRO_5005117497" description="Endo-chitosanase" evidence="10">
    <location>
        <begin position="23"/>
        <end position="357"/>
    </location>
</feature>
<keyword evidence="6 10" id="KW-0378">Hydrolase</keyword>
<keyword evidence="12" id="KW-1185">Reference proteome</keyword>
<dbReference type="Pfam" id="PF07335">
    <property type="entry name" value="Glyco_hydro_75"/>
    <property type="match status" value="1"/>
</dbReference>
<keyword evidence="4" id="KW-0964">Secreted</keyword>
<evidence type="ECO:0000256" key="5">
    <source>
        <dbReference type="ARBA" id="ARBA00022729"/>
    </source>
</evidence>
<dbReference type="OrthoDB" id="4756206at2759"/>
<dbReference type="Proteomes" id="UP000034947">
    <property type="component" value="Unassembled WGS sequence"/>
</dbReference>
<comment type="function">
    <text evidence="10">Chitosanase catalyzing the endo-type cleavage of chitosan, the deacylated form of chitin. Chitosanase may be crucial in the degradation of the deacetylated portion of chitin in the fungal cell wall.</text>
</comment>
<dbReference type="EC" id="3.2.1.132" evidence="10"/>
<evidence type="ECO:0000256" key="10">
    <source>
        <dbReference type="RuleBase" id="RU361208"/>
    </source>
</evidence>
<evidence type="ECO:0000256" key="8">
    <source>
        <dbReference type="ARBA" id="ARBA00023295"/>
    </source>
</evidence>
<dbReference type="EMBL" id="JYKN01001580">
    <property type="protein sequence ID" value="KKK19862.1"/>
    <property type="molecule type" value="Genomic_DNA"/>
</dbReference>
<comment type="similarity">
    <text evidence="3 10">Belongs to the glycosyl hydrolase 75 family.</text>
</comment>
<keyword evidence="5 10" id="KW-0732">Signal</keyword>
<dbReference type="InterPro" id="IPR009939">
    <property type="entry name" value="Chitosanase_fungal"/>
</dbReference>
<dbReference type="VEuPathDB" id="FungiDB:P175DRAFT_0436784"/>
<name>A0A0F8X8C8_9EURO</name>
<dbReference type="PANTHER" id="PTHR42061:SF4">
    <property type="entry name" value="ENDO-CHITOSANASE"/>
    <property type="match status" value="1"/>
</dbReference>
<evidence type="ECO:0000256" key="1">
    <source>
        <dbReference type="ARBA" id="ARBA00000405"/>
    </source>
</evidence>
<evidence type="ECO:0000256" key="9">
    <source>
        <dbReference type="ARBA" id="ARBA00023326"/>
    </source>
</evidence>
<dbReference type="AlphaFoldDB" id="A0A0F8X8C8"/>
<accession>A0A0F8X8C8</accession>
<dbReference type="GO" id="GO:0005576">
    <property type="term" value="C:extracellular region"/>
    <property type="evidence" value="ECO:0007669"/>
    <property type="project" value="UniProtKB-SubCell"/>
</dbReference>
<proteinExistence type="inferred from homology"/>
<dbReference type="GO" id="GO:0016977">
    <property type="term" value="F:chitosanase activity"/>
    <property type="evidence" value="ECO:0007669"/>
    <property type="project" value="UniProtKB-EC"/>
</dbReference>
<keyword evidence="9 10" id="KW-0624">Polysaccharide degradation</keyword>
<comment type="catalytic activity">
    <reaction evidence="1 10">
        <text>Endohydrolysis of beta-(1-&gt;4)-linkages between D-glucosamine residues in a partly acetylated chitosan.</text>
        <dbReference type="EC" id="3.2.1.132"/>
    </reaction>
</comment>
<dbReference type="GO" id="GO:0000272">
    <property type="term" value="P:polysaccharide catabolic process"/>
    <property type="evidence" value="ECO:0007669"/>
    <property type="project" value="UniProtKB-KW"/>
</dbReference>
<dbReference type="PANTHER" id="PTHR42061">
    <property type="entry name" value="ENDO-CHITOSANASE"/>
    <property type="match status" value="1"/>
</dbReference>
<comment type="subcellular location">
    <subcellularLocation>
        <location evidence="2 10">Secreted</location>
    </subcellularLocation>
</comment>
<gene>
    <name evidence="11" type="ORF">AOCH_000558</name>
</gene>
<evidence type="ECO:0000256" key="6">
    <source>
        <dbReference type="ARBA" id="ARBA00022801"/>
    </source>
</evidence>
<evidence type="ECO:0000313" key="12">
    <source>
        <dbReference type="Proteomes" id="UP000034947"/>
    </source>
</evidence>
<evidence type="ECO:0000256" key="7">
    <source>
        <dbReference type="ARBA" id="ARBA00023277"/>
    </source>
</evidence>
<evidence type="ECO:0000313" key="11">
    <source>
        <dbReference type="EMBL" id="KKK19862.1"/>
    </source>
</evidence>
<organism evidence="11 12">
    <name type="scientific">Aspergillus ochraceoroseus</name>
    <dbReference type="NCBI Taxonomy" id="138278"/>
    <lineage>
        <taxon>Eukaryota</taxon>
        <taxon>Fungi</taxon>
        <taxon>Dikarya</taxon>
        <taxon>Ascomycota</taxon>
        <taxon>Pezizomycotina</taxon>
        <taxon>Eurotiomycetes</taxon>
        <taxon>Eurotiomycetidae</taxon>
        <taxon>Eurotiales</taxon>
        <taxon>Aspergillaceae</taxon>
        <taxon>Aspergillus</taxon>
        <taxon>Aspergillus subgen. Nidulantes</taxon>
    </lineage>
</organism>
<protein>
    <recommendedName>
        <fullName evidence="10">Endo-chitosanase</fullName>
        <ecNumber evidence="10">3.2.1.132</ecNumber>
    </recommendedName>
</protein>
<comment type="caution">
    <text evidence="11">The sequence shown here is derived from an EMBL/GenBank/DDBJ whole genome shotgun (WGS) entry which is preliminary data.</text>
</comment>
<evidence type="ECO:0000256" key="2">
    <source>
        <dbReference type="ARBA" id="ARBA00004613"/>
    </source>
</evidence>
<keyword evidence="8 10" id="KW-0326">Glycosidase</keyword>
<evidence type="ECO:0000256" key="4">
    <source>
        <dbReference type="ARBA" id="ARBA00022525"/>
    </source>
</evidence>
<sequence length="357" mass="37018">MAIGTRLQYLAVCTTLFGSALSQVVSGSDYNKPDAGPPASYFSATATMPVAALKSAAAECTKVPAHATYPISEGSSIKSTIYSDWSSFSKGAAIVFTADMDVDCDGLDYKCKGNPDGQSETDWGALAAYEVPWIVIPDKYVTANSKKLPGNNIAAVICNGKMFYGILGDTNGDDPEVTGEASWLMARTCFPDEDLNGDSGHTPADVTCTSPNFRFTHMLAKGCLDIVFLGDSAVLPSSALNTHYITNFGTLKSMGDSLVNALASNLGLSGTKTTSATTLTTTTTASTSTASCSWEGHCKGASCSSDDDCSGDLVCTDSVCSVDEDCSWSGHCEGASCSSDDDCSGNLVCKDSVCSSS</sequence>
<reference evidence="11 12" key="1">
    <citation type="submission" date="2015-02" db="EMBL/GenBank/DDBJ databases">
        <title>Draft Genome Sequences of Two Closely-Related Aflatoxigenic Aspergillus Species Obtained from the Cote d'Ivoire.</title>
        <authorList>
            <person name="Moore G.G."/>
            <person name="Beltz S.B."/>
            <person name="Mack B.M."/>
        </authorList>
    </citation>
    <scope>NUCLEOTIDE SEQUENCE [LARGE SCALE GENOMIC DNA]</scope>
    <source>
        <strain evidence="11 12">SRRC1432</strain>
    </source>
</reference>
<keyword evidence="7" id="KW-0119">Carbohydrate metabolism</keyword>
<evidence type="ECO:0000256" key="3">
    <source>
        <dbReference type="ARBA" id="ARBA00007799"/>
    </source>
</evidence>